<dbReference type="Proteomes" id="UP001419268">
    <property type="component" value="Unassembled WGS sequence"/>
</dbReference>
<evidence type="ECO:0000313" key="3">
    <source>
        <dbReference type="Proteomes" id="UP001419268"/>
    </source>
</evidence>
<dbReference type="EMBL" id="JBBNAG010000003">
    <property type="protein sequence ID" value="KAK9149931.1"/>
    <property type="molecule type" value="Genomic_DNA"/>
</dbReference>
<organism evidence="2 3">
    <name type="scientific">Stephania cephalantha</name>
    <dbReference type="NCBI Taxonomy" id="152367"/>
    <lineage>
        <taxon>Eukaryota</taxon>
        <taxon>Viridiplantae</taxon>
        <taxon>Streptophyta</taxon>
        <taxon>Embryophyta</taxon>
        <taxon>Tracheophyta</taxon>
        <taxon>Spermatophyta</taxon>
        <taxon>Magnoliopsida</taxon>
        <taxon>Ranunculales</taxon>
        <taxon>Menispermaceae</taxon>
        <taxon>Menispermoideae</taxon>
        <taxon>Cissampelideae</taxon>
        <taxon>Stephania</taxon>
    </lineage>
</organism>
<dbReference type="AlphaFoldDB" id="A0AAP0KC57"/>
<sequence length="65" mass="6968">MTSNHCSSKTKSWIIDTGATNHISCKIDSMPDVSVSPYVSSVQIPNGDNVPVQAIGRVKTYTRGS</sequence>
<accession>A0AAP0KC57</accession>
<proteinExistence type="predicted"/>
<protein>
    <recommendedName>
        <fullName evidence="1">Retrovirus-related Pol polyprotein from transposon TNT 1-94-like beta-barrel domain-containing protein</fullName>
    </recommendedName>
</protein>
<evidence type="ECO:0000259" key="1">
    <source>
        <dbReference type="Pfam" id="PF22936"/>
    </source>
</evidence>
<dbReference type="InterPro" id="IPR054722">
    <property type="entry name" value="PolX-like_BBD"/>
</dbReference>
<name>A0AAP0KC57_9MAGN</name>
<dbReference type="Pfam" id="PF22936">
    <property type="entry name" value="Pol_BBD"/>
    <property type="match status" value="1"/>
</dbReference>
<reference evidence="2 3" key="1">
    <citation type="submission" date="2024-01" db="EMBL/GenBank/DDBJ databases">
        <title>Genome assemblies of Stephania.</title>
        <authorList>
            <person name="Yang L."/>
        </authorList>
    </citation>
    <scope>NUCLEOTIDE SEQUENCE [LARGE SCALE GENOMIC DNA]</scope>
    <source>
        <strain evidence="2">JXDWG</strain>
        <tissue evidence="2">Leaf</tissue>
    </source>
</reference>
<gene>
    <name evidence="2" type="ORF">Scep_008688</name>
</gene>
<keyword evidence="3" id="KW-1185">Reference proteome</keyword>
<feature type="domain" description="Retrovirus-related Pol polyprotein from transposon TNT 1-94-like beta-barrel" evidence="1">
    <location>
        <begin position="13"/>
        <end position="61"/>
    </location>
</feature>
<comment type="caution">
    <text evidence="2">The sequence shown here is derived from an EMBL/GenBank/DDBJ whole genome shotgun (WGS) entry which is preliminary data.</text>
</comment>
<evidence type="ECO:0000313" key="2">
    <source>
        <dbReference type="EMBL" id="KAK9149931.1"/>
    </source>
</evidence>